<keyword evidence="3" id="KW-1185">Reference proteome</keyword>
<keyword evidence="1" id="KW-0472">Membrane</keyword>
<gene>
    <name evidence="2" type="ORF">SAMN02982927_02281</name>
</gene>
<accession>A0A1I2TEH4</accession>
<proteinExistence type="predicted"/>
<dbReference type="Proteomes" id="UP000198752">
    <property type="component" value="Unassembled WGS sequence"/>
</dbReference>
<keyword evidence="1" id="KW-0812">Transmembrane</keyword>
<dbReference type="AlphaFoldDB" id="A0A1I2TEH4"/>
<evidence type="ECO:0000313" key="2">
    <source>
        <dbReference type="EMBL" id="SFG63220.1"/>
    </source>
</evidence>
<keyword evidence="1" id="KW-1133">Transmembrane helix</keyword>
<evidence type="ECO:0000256" key="1">
    <source>
        <dbReference type="SAM" id="Phobius"/>
    </source>
</evidence>
<evidence type="ECO:0008006" key="4">
    <source>
        <dbReference type="Google" id="ProtNLM"/>
    </source>
</evidence>
<dbReference type="RefSeq" id="WP_143128457.1">
    <property type="nucleotide sequence ID" value="NZ_FOOY01000015.1"/>
</dbReference>
<reference evidence="3" key="1">
    <citation type="submission" date="2016-10" db="EMBL/GenBank/DDBJ databases">
        <authorList>
            <person name="Varghese N."/>
            <person name="Submissions S."/>
        </authorList>
    </citation>
    <scope>NUCLEOTIDE SEQUENCE [LARGE SCALE GENOMIC DNA]</scope>
    <source>
        <strain evidence="3">ATCC 700379</strain>
    </source>
</reference>
<feature type="transmembrane region" description="Helical" evidence="1">
    <location>
        <begin position="6"/>
        <end position="31"/>
    </location>
</feature>
<sequence>MLSFSMGNIIFQLIVILIPVVITILIIIFLIKNLLVHSPERRNKEILDKLDEISKKLDQRK</sequence>
<protein>
    <recommendedName>
        <fullName evidence="4">DUF4083 domain-containing protein</fullName>
    </recommendedName>
</protein>
<name>A0A1I2TEH4_9BACL</name>
<dbReference type="EMBL" id="FOOY01000015">
    <property type="protein sequence ID" value="SFG63220.1"/>
    <property type="molecule type" value="Genomic_DNA"/>
</dbReference>
<evidence type="ECO:0000313" key="3">
    <source>
        <dbReference type="Proteomes" id="UP000198752"/>
    </source>
</evidence>
<organism evidence="2 3">
    <name type="scientific">Sporolactobacillus nakayamae</name>
    <dbReference type="NCBI Taxonomy" id="269670"/>
    <lineage>
        <taxon>Bacteria</taxon>
        <taxon>Bacillati</taxon>
        <taxon>Bacillota</taxon>
        <taxon>Bacilli</taxon>
        <taxon>Bacillales</taxon>
        <taxon>Sporolactobacillaceae</taxon>
        <taxon>Sporolactobacillus</taxon>
    </lineage>
</organism>